<dbReference type="AlphaFoldDB" id="A0A974BPX8"/>
<protein>
    <submittedName>
        <fullName evidence="1">Uncharacterized protein</fullName>
    </submittedName>
</protein>
<accession>A0A974BPX8</accession>
<proteinExistence type="predicted"/>
<gene>
    <name evidence="1" type="ORF">XELAEV_18002718mg</name>
</gene>
<reference evidence="1" key="1">
    <citation type="submission" date="2016-05" db="EMBL/GenBank/DDBJ databases">
        <title>WGS assembly of Xenopus laevis.</title>
        <authorList>
            <person name="Session A."/>
            <person name="Uno Y."/>
            <person name="Kwon T."/>
            <person name="Chapman J."/>
            <person name="Toyoda A."/>
            <person name="Takahashi S."/>
            <person name="Fukui A."/>
            <person name="Hikosaka A."/>
            <person name="Putnam N."/>
            <person name="Stites J."/>
            <person name="Van Heeringen S."/>
            <person name="Quigley I."/>
            <person name="Heinz S."/>
            <person name="Hellsten U."/>
            <person name="Lyons J."/>
            <person name="Suzuki A."/>
            <person name="Kondo M."/>
            <person name="Ogino H."/>
            <person name="Ochi H."/>
            <person name="Bogdanovic O."/>
            <person name="Lister R."/>
            <person name="Georgiou G."/>
            <person name="Paranjpe S."/>
            <person name="Van Kruijsbergen I."/>
            <person name="Mozaffari S."/>
            <person name="Shu S."/>
            <person name="Schmutz J."/>
            <person name="Jenkins J."/>
            <person name="Grimwood J."/>
            <person name="Carlson J."/>
            <person name="Mitros T."/>
            <person name="Simakov O."/>
            <person name="Heald R."/>
            <person name="Miller K."/>
            <person name="Haudenschild C."/>
            <person name="Kuroki Y."/>
            <person name="Tanaka T."/>
            <person name="Michiue T."/>
            <person name="Watanabe M."/>
            <person name="Kinoshita T."/>
            <person name="Ohta Y."/>
            <person name="Mawaribuchi S."/>
            <person name="Suzuki Y."/>
            <person name="Haramoto Y."/>
            <person name="Yamamoto T."/>
            <person name="Takagi C."/>
            <person name="Kitzman J."/>
            <person name="Shendure J."/>
            <person name="Nakayama T."/>
            <person name="Izutsu Y."/>
            <person name="Robert J."/>
            <person name="Dichmann D."/>
            <person name="Flajnik M."/>
            <person name="Houston D."/>
            <person name="Marcotte E."/>
            <person name="Wallingford J."/>
            <person name="Ito Y."/>
            <person name="Asashima M."/>
            <person name="Ueno N."/>
            <person name="Matsuda Y."/>
            <person name="Jan Veenstra G."/>
            <person name="Fujiyama A."/>
            <person name="Harland R."/>
            <person name="Taira M."/>
            <person name="Rokhsar D.S."/>
        </authorList>
    </citation>
    <scope>NUCLEOTIDE SEQUENCE</scope>
    <source>
        <strain evidence="1">J</strain>
        <tissue evidence="1">Blood</tissue>
    </source>
</reference>
<name>A0A974BPX8_XENLA</name>
<organism evidence="1">
    <name type="scientific">Xenopus laevis</name>
    <name type="common">African clawed frog</name>
    <dbReference type="NCBI Taxonomy" id="8355"/>
    <lineage>
        <taxon>Eukaryota</taxon>
        <taxon>Metazoa</taxon>
        <taxon>Chordata</taxon>
        <taxon>Craniata</taxon>
        <taxon>Vertebrata</taxon>
        <taxon>Euteleostomi</taxon>
        <taxon>Amphibia</taxon>
        <taxon>Batrachia</taxon>
        <taxon>Anura</taxon>
        <taxon>Pipoidea</taxon>
        <taxon>Pipidae</taxon>
        <taxon>Xenopodinae</taxon>
        <taxon>Xenopus</taxon>
        <taxon>Xenopus</taxon>
    </lineage>
</organism>
<dbReference type="Proteomes" id="UP000694892">
    <property type="component" value="Unassembled WGS sequence"/>
</dbReference>
<sequence length="155" mass="18151">MCAVHPIYNKIAFAYTDLDKTRITEAVCGSTEFLNMKDCKTLAEYMKVNRIPRGLRVCLCPTLFASDKEFCKRWEAIINKCSSDQMLATMEHLQIERKEKLAHHIQCFRTEVEKRKSTKFQRNANDYSSGRVYRWVRSTQESFGDSRYTAGERQT</sequence>
<evidence type="ECO:0000313" key="1">
    <source>
        <dbReference type="EMBL" id="OCT56066.1"/>
    </source>
</evidence>
<dbReference type="EMBL" id="KV467515">
    <property type="protein sequence ID" value="OCT56066.1"/>
    <property type="molecule type" value="Genomic_DNA"/>
</dbReference>